<name>A0A7S0V118_9CHLO</name>
<dbReference type="EMBL" id="HBFM01012552">
    <property type="protein sequence ID" value="CAD8771468.1"/>
    <property type="molecule type" value="Transcribed_RNA"/>
</dbReference>
<accession>A0A7S0V118</accession>
<gene>
    <name evidence="1" type="ORF">PPAR00522_LOCUS7871</name>
</gene>
<dbReference type="AlphaFoldDB" id="A0A7S0V118"/>
<sequence length="281" mass="31420">MAQREIPEGLKHLGCVQDCGKILERVINKSTNTIAPIYETGVNLLPDFTKPYITTAEERIRQLGAPVIVNAQDKAEKILKKADDQVDKVVSNAHNIYQAGRSTVDTAVNNIMEIHQNNIETYQQTTHKYFQLVSSTAEWVAARVAPTQAFQKAHEILRLSLNKAQECADPDKAVKIVYDSWVVFSSVPVVASVLPYLEPAAARAFQNFRSIHDSLVVSPHYKQGYDMASATLQWATTTSPFRLGANVMRPFMQPVADVFQKKIVESQVASQLFNYWKPVTA</sequence>
<protein>
    <submittedName>
        <fullName evidence="1">Uncharacterized protein</fullName>
    </submittedName>
</protein>
<proteinExistence type="predicted"/>
<organism evidence="1">
    <name type="scientific">Polytomella parva</name>
    <dbReference type="NCBI Taxonomy" id="51329"/>
    <lineage>
        <taxon>Eukaryota</taxon>
        <taxon>Viridiplantae</taxon>
        <taxon>Chlorophyta</taxon>
        <taxon>core chlorophytes</taxon>
        <taxon>Chlorophyceae</taxon>
        <taxon>CS clade</taxon>
        <taxon>Chlamydomonadales</taxon>
        <taxon>Chlamydomonadaceae</taxon>
        <taxon>Polytomella</taxon>
    </lineage>
</organism>
<evidence type="ECO:0000313" key="1">
    <source>
        <dbReference type="EMBL" id="CAD8771468.1"/>
    </source>
</evidence>
<reference evidence="1" key="1">
    <citation type="submission" date="2021-01" db="EMBL/GenBank/DDBJ databases">
        <authorList>
            <person name="Corre E."/>
            <person name="Pelletier E."/>
            <person name="Niang G."/>
            <person name="Scheremetjew M."/>
            <person name="Finn R."/>
            <person name="Kale V."/>
            <person name="Holt S."/>
            <person name="Cochrane G."/>
            <person name="Meng A."/>
            <person name="Brown T."/>
            <person name="Cohen L."/>
        </authorList>
    </citation>
    <scope>NUCLEOTIDE SEQUENCE</scope>
    <source>
        <strain evidence="1">SAG 63-3</strain>
    </source>
</reference>